<comment type="caution">
    <text evidence="1">The sequence shown here is derived from an EMBL/GenBank/DDBJ whole genome shotgun (WGS) entry which is preliminary data.</text>
</comment>
<reference evidence="1" key="1">
    <citation type="submission" date="2016-12" db="EMBL/GenBank/DDBJ databases">
        <title>The genomes of Aspergillus section Nigri reveals drivers in fungal speciation.</title>
        <authorList>
            <consortium name="DOE Joint Genome Institute"/>
            <person name="Vesth T.C."/>
            <person name="Nybo J."/>
            <person name="Theobald S."/>
            <person name="Brandl J."/>
            <person name="Frisvad J.C."/>
            <person name="Nielsen K.F."/>
            <person name="Lyhne E.K."/>
            <person name="Kogle M.E."/>
            <person name="Kuo A."/>
            <person name="Riley R."/>
            <person name="Clum A."/>
            <person name="Nolan M."/>
            <person name="Lipzen A."/>
            <person name="Salamov A."/>
            <person name="Henrissat B."/>
            <person name="Wiebenga A."/>
            <person name="De vries R.P."/>
            <person name="Grigoriev I.V."/>
            <person name="Mortensen U.H."/>
            <person name="Andersen M.R."/>
            <person name="Baker S.E."/>
        </authorList>
    </citation>
    <scope>NUCLEOTIDE SEQUENCE</scope>
    <source>
        <strain evidence="1">CBS 122712</strain>
    </source>
</reference>
<evidence type="ECO:0000313" key="2">
    <source>
        <dbReference type="Proteomes" id="UP000246171"/>
    </source>
</evidence>
<organism evidence="1 2">
    <name type="scientific">Aspergillus eucalypticola (strain CBS 122712 / IBT 29274)</name>
    <dbReference type="NCBI Taxonomy" id="1448314"/>
    <lineage>
        <taxon>Eukaryota</taxon>
        <taxon>Fungi</taxon>
        <taxon>Dikarya</taxon>
        <taxon>Ascomycota</taxon>
        <taxon>Pezizomycotina</taxon>
        <taxon>Eurotiomycetes</taxon>
        <taxon>Eurotiomycetidae</taxon>
        <taxon>Eurotiales</taxon>
        <taxon>Aspergillaceae</taxon>
        <taxon>Aspergillus</taxon>
        <taxon>Aspergillus subgen. Circumdati</taxon>
    </lineage>
</organism>
<dbReference type="GeneID" id="37048242"/>
<evidence type="ECO:0000313" key="1">
    <source>
        <dbReference type="EMBL" id="PWY63693.1"/>
    </source>
</evidence>
<gene>
    <name evidence="1" type="ORF">BO83DRAFT_156205</name>
</gene>
<keyword evidence="2" id="KW-1185">Reference proteome</keyword>
<dbReference type="AlphaFoldDB" id="A0A317UNY7"/>
<dbReference type="Proteomes" id="UP000246171">
    <property type="component" value="Unassembled WGS sequence"/>
</dbReference>
<dbReference type="RefSeq" id="XP_025383366.1">
    <property type="nucleotide sequence ID" value="XM_025526280.1"/>
</dbReference>
<dbReference type="EMBL" id="MSFU01000035">
    <property type="protein sequence ID" value="PWY63693.1"/>
    <property type="molecule type" value="Genomic_DNA"/>
</dbReference>
<proteinExistence type="predicted"/>
<sequence length="174" mass="18115">MNQRRFPWTNAEVVAGLNTIVQWALTQGGRVNPAISPSHLHGLAVGAFALSWFHYNHGSITTNNVIPSASLQGGASATMCQLQTATQCGVGCGIQSWAPQYACSTSCANVTSCDAQSALTTTLTTIMTAVGPDSTGSSSADQGQQIAVASSINPLSDPAAWDRLIDYNADKMPI</sequence>
<protein>
    <submittedName>
        <fullName evidence="1">Uncharacterized protein</fullName>
    </submittedName>
</protein>
<name>A0A317UNY7_ASPEC</name>
<dbReference type="OrthoDB" id="1896086at2759"/>
<accession>A0A317UNY7</accession>
<dbReference type="VEuPathDB" id="FungiDB:BO83DRAFT_156205"/>